<feature type="transmembrane region" description="Helical" evidence="8">
    <location>
        <begin position="92"/>
        <end position="112"/>
    </location>
</feature>
<evidence type="ECO:0000313" key="10">
    <source>
        <dbReference type="EMBL" id="KKS64149.1"/>
    </source>
</evidence>
<feature type="transmembrane region" description="Helical" evidence="8">
    <location>
        <begin position="191"/>
        <end position="207"/>
    </location>
</feature>
<feature type="transmembrane region" description="Helical" evidence="8">
    <location>
        <begin position="358"/>
        <end position="379"/>
    </location>
</feature>
<evidence type="ECO:0000259" key="9">
    <source>
        <dbReference type="Pfam" id="PF13231"/>
    </source>
</evidence>
<evidence type="ECO:0000256" key="2">
    <source>
        <dbReference type="ARBA" id="ARBA00022475"/>
    </source>
</evidence>
<feature type="transmembrane region" description="Helical" evidence="8">
    <location>
        <begin position="332"/>
        <end position="351"/>
    </location>
</feature>
<reference evidence="10 11" key="1">
    <citation type="journal article" date="2015" name="Nature">
        <title>rRNA introns, odd ribosomes, and small enigmatic genomes across a large radiation of phyla.</title>
        <authorList>
            <person name="Brown C.T."/>
            <person name="Hug L.A."/>
            <person name="Thomas B.C."/>
            <person name="Sharon I."/>
            <person name="Castelle C.J."/>
            <person name="Singh A."/>
            <person name="Wilkins M.J."/>
            <person name="Williams K.H."/>
            <person name="Banfield J.F."/>
        </authorList>
    </citation>
    <scope>NUCLEOTIDE SEQUENCE [LARGE SCALE GENOMIC DNA]</scope>
</reference>
<name>A0A0G1AT63_9BACT</name>
<dbReference type="GO" id="GO:0010041">
    <property type="term" value="P:response to iron(III) ion"/>
    <property type="evidence" value="ECO:0007669"/>
    <property type="project" value="TreeGrafter"/>
</dbReference>
<dbReference type="AlphaFoldDB" id="A0A0G1AT63"/>
<keyword evidence="4 10" id="KW-0808">Transferase</keyword>
<organism evidence="10 11">
    <name type="scientific">Candidatus Daviesbacteria bacterium GW2011_GWA1_42_6</name>
    <dbReference type="NCBI Taxonomy" id="1618420"/>
    <lineage>
        <taxon>Bacteria</taxon>
        <taxon>Candidatus Daviesiibacteriota</taxon>
    </lineage>
</organism>
<sequence>MEKMAKRHLVILLLVLFVAAFLRFYNLGSIPAGLHGDAASQGYNAFSLLNSSKDRFGEPFPVLFRSLGSYQPPIYTYLTTIPVSIFGNPPMAARFISAFSGILLSLITFLFFRAFFPSKPGLALFGGALVAIAPWSVFFSRLAVEANLALVIFASSILLYWRSLKNPSLFITACLLLGLSTHAYYSERLLAVLFLPLYLLIFRKFWLHQKRWAILGLVIFILTQVPHFSMVTSGAYIRRFDQVSGSGMDNYLVYYSLPNLFFDSDSNLGRTMPGLSVFYGWMVVPLIFGIRELVLGKVTKEAGKILGLLLILTPIPAALTGDLFYPLRVLDFLWVLTLIIAIGLYSIYAYLKVNTAKIGLVVILALYSIFSLYISYFILFKYEKAENYGYAYVKLAEKLKGYKDKEVIIDSARDLGIGVRMAYLTRFDPRNIQEQLRPQMKTSYYNSSVNSDEVYILGNITVKPIRWGEVCRENVLFVGDQAALSDKEIKEHKLKFEFEIKDLSGKTALLGYKTQPEEKCK</sequence>
<dbReference type="InterPro" id="IPR038731">
    <property type="entry name" value="RgtA/B/C-like"/>
</dbReference>
<feature type="transmembrane region" description="Helical" evidence="8">
    <location>
        <begin position="144"/>
        <end position="161"/>
    </location>
</feature>
<dbReference type="EMBL" id="LCEB01000035">
    <property type="protein sequence ID" value="KKS64149.1"/>
    <property type="molecule type" value="Genomic_DNA"/>
</dbReference>
<keyword evidence="7 8" id="KW-0472">Membrane</keyword>
<evidence type="ECO:0000256" key="1">
    <source>
        <dbReference type="ARBA" id="ARBA00004651"/>
    </source>
</evidence>
<proteinExistence type="predicted"/>
<feature type="transmembrane region" description="Helical" evidence="8">
    <location>
        <begin position="214"/>
        <end position="237"/>
    </location>
</feature>
<dbReference type="InterPro" id="IPR050297">
    <property type="entry name" value="LipidA_mod_glycosyltrf_83"/>
</dbReference>
<feature type="transmembrane region" description="Helical" evidence="8">
    <location>
        <begin position="276"/>
        <end position="294"/>
    </location>
</feature>
<protein>
    <submittedName>
        <fullName evidence="10">Glycosyl transferase family 39</fullName>
    </submittedName>
</protein>
<comment type="caution">
    <text evidence="10">The sequence shown here is derived from an EMBL/GenBank/DDBJ whole genome shotgun (WGS) entry which is preliminary data.</text>
</comment>
<keyword evidence="5 8" id="KW-0812">Transmembrane</keyword>
<keyword evidence="3" id="KW-0328">Glycosyltransferase</keyword>
<accession>A0A0G1AT63</accession>
<evidence type="ECO:0000256" key="7">
    <source>
        <dbReference type="ARBA" id="ARBA00023136"/>
    </source>
</evidence>
<evidence type="ECO:0000256" key="5">
    <source>
        <dbReference type="ARBA" id="ARBA00022692"/>
    </source>
</evidence>
<dbReference type="PANTHER" id="PTHR33908">
    <property type="entry name" value="MANNOSYLTRANSFERASE YKCB-RELATED"/>
    <property type="match status" value="1"/>
</dbReference>
<keyword evidence="6 8" id="KW-1133">Transmembrane helix</keyword>
<dbReference type="PANTHER" id="PTHR33908:SF3">
    <property type="entry name" value="UNDECAPRENYL PHOSPHATE-ALPHA-4-AMINO-4-DEOXY-L-ARABINOSE ARABINOSYL TRANSFERASE"/>
    <property type="match status" value="1"/>
</dbReference>
<evidence type="ECO:0000256" key="8">
    <source>
        <dbReference type="SAM" id="Phobius"/>
    </source>
</evidence>
<evidence type="ECO:0000313" key="11">
    <source>
        <dbReference type="Proteomes" id="UP000034135"/>
    </source>
</evidence>
<gene>
    <name evidence="10" type="ORF">UV33_C0035G0003</name>
</gene>
<feature type="transmembrane region" description="Helical" evidence="8">
    <location>
        <begin position="306"/>
        <end position="326"/>
    </location>
</feature>
<feature type="domain" description="Glycosyltransferase RgtA/B/C/D-like" evidence="9">
    <location>
        <begin position="71"/>
        <end position="227"/>
    </location>
</feature>
<comment type="subcellular location">
    <subcellularLocation>
        <location evidence="1">Cell membrane</location>
        <topology evidence="1">Multi-pass membrane protein</topology>
    </subcellularLocation>
</comment>
<evidence type="ECO:0000256" key="3">
    <source>
        <dbReference type="ARBA" id="ARBA00022676"/>
    </source>
</evidence>
<keyword evidence="2" id="KW-1003">Cell membrane</keyword>
<dbReference type="GO" id="GO:0009103">
    <property type="term" value="P:lipopolysaccharide biosynthetic process"/>
    <property type="evidence" value="ECO:0007669"/>
    <property type="project" value="UniProtKB-ARBA"/>
</dbReference>
<dbReference type="Proteomes" id="UP000034135">
    <property type="component" value="Unassembled WGS sequence"/>
</dbReference>
<evidence type="ECO:0000256" key="4">
    <source>
        <dbReference type="ARBA" id="ARBA00022679"/>
    </source>
</evidence>
<dbReference type="GO" id="GO:0016763">
    <property type="term" value="F:pentosyltransferase activity"/>
    <property type="evidence" value="ECO:0007669"/>
    <property type="project" value="TreeGrafter"/>
</dbReference>
<feature type="transmembrane region" description="Helical" evidence="8">
    <location>
        <begin position="121"/>
        <end position="138"/>
    </location>
</feature>
<dbReference type="GO" id="GO:0005886">
    <property type="term" value="C:plasma membrane"/>
    <property type="evidence" value="ECO:0007669"/>
    <property type="project" value="UniProtKB-SubCell"/>
</dbReference>
<evidence type="ECO:0000256" key="6">
    <source>
        <dbReference type="ARBA" id="ARBA00022989"/>
    </source>
</evidence>
<dbReference type="Pfam" id="PF13231">
    <property type="entry name" value="PMT_2"/>
    <property type="match status" value="1"/>
</dbReference>